<feature type="compositionally biased region" description="Low complexity" evidence="1">
    <location>
        <begin position="586"/>
        <end position="614"/>
    </location>
</feature>
<dbReference type="STRING" id="136037.A0A067QE94"/>
<feature type="compositionally biased region" description="Polar residues" evidence="1">
    <location>
        <begin position="827"/>
        <end position="840"/>
    </location>
</feature>
<feature type="region of interest" description="Disordered" evidence="1">
    <location>
        <begin position="477"/>
        <end position="769"/>
    </location>
</feature>
<feature type="compositionally biased region" description="Polar residues" evidence="1">
    <location>
        <begin position="662"/>
        <end position="678"/>
    </location>
</feature>
<gene>
    <name evidence="3" type="ORF">L798_11484</name>
</gene>
<evidence type="ECO:0000256" key="1">
    <source>
        <dbReference type="SAM" id="MobiDB-lite"/>
    </source>
</evidence>
<feature type="compositionally biased region" description="Low complexity" evidence="1">
    <location>
        <begin position="753"/>
        <end position="764"/>
    </location>
</feature>
<feature type="compositionally biased region" description="Polar residues" evidence="1">
    <location>
        <begin position="645"/>
        <end position="654"/>
    </location>
</feature>
<dbReference type="AlphaFoldDB" id="A0A067QE94"/>
<accession>A0A067QE94</accession>
<feature type="compositionally biased region" description="Low complexity" evidence="1">
    <location>
        <begin position="858"/>
        <end position="868"/>
    </location>
</feature>
<dbReference type="Proteomes" id="UP000027135">
    <property type="component" value="Unassembled WGS sequence"/>
</dbReference>
<evidence type="ECO:0000313" key="4">
    <source>
        <dbReference type="Proteomes" id="UP000027135"/>
    </source>
</evidence>
<sequence>MLLSAVFATASLLVSTALPYQSFLPKFVENVWNGATSRFSNLYHLPGFITGNVIDGVNVVHYGVGNWTDIVSGLGFLPQGNLNASAVIDIKGISKIRHPYQIGASLQIGGAVIPVEGSSSNRSVVIGDAGSRGSDFIGNATGIIVSTDDLDENGFLNGTWGYMPLRTESIQSHTGSALVKVTGSGGEKQQVVIPVVRPVIPTIVGNDSGSTQVQRLTVLNILQSNLINVLSFLLQTSPIISNAKMLAVVETLHNKLLSAQLNVDFILPQLEQLMSLSLLEQLEIVLKSFISIVEPDFGFQLQYLINYLKEPKVADLIFTHQIPNLTGGIDQSWALPWVLAPPSYNPADANSFMNNALGQLLIHTIKSSDKNAIKYNIYLILTTVPLGLEPRTVRQIRNLASILYALNSNIWEMISQQLPSIPTTNVYDGLKAFLQLVINIQGVPQQVTFIIKNIIHAIPDTTAVTTKVTQIPTRVTLFPQPENSHPIYPQPQDPSKSQYKSQRPPEPTKLPYSSHQLEPQNHQPEFPSQNKSENELQSQPNYPPHQPKPQNQFHSQYPHQNEFYQPQTKTPLPQNPQQPETEHKSQPQYGKLQQPQQTTRQSEPQPSAQYQSQSPLPPYQLEPQNATQPGIQHQPLYPPHETELQRQNQSQSLPQYALPQEPESQSTQIPLIKSQSQPQHPPYRTQPQPQSQPLNATRQEIQHQPPQYTLHAIELQSQNQSQLQPQYTLPLEPESQPTQLPLNKSKSQPQHPPYQTQPQPQSQPLNATRQEIQHQPPQYTLHAIELQSQNQSQLQPQYTLPLEPESQPTQLPLNKSQSQPQHPPYRTQPQPQSQPLNATRQEIQHQPPQYTLHAIELQSQNQSQLQPQYTLPLEPESQPTHKASKPVTIPASICTTTRT</sequence>
<feature type="compositionally biased region" description="Polar residues" evidence="1">
    <location>
        <begin position="735"/>
        <end position="747"/>
    </location>
</feature>
<name>A0A067QE94_ZOONE</name>
<feature type="compositionally biased region" description="Polar residues" evidence="1">
    <location>
        <begin position="685"/>
        <end position="707"/>
    </location>
</feature>
<organism evidence="3 4">
    <name type="scientific">Zootermopsis nevadensis</name>
    <name type="common">Dampwood termite</name>
    <dbReference type="NCBI Taxonomy" id="136037"/>
    <lineage>
        <taxon>Eukaryota</taxon>
        <taxon>Metazoa</taxon>
        <taxon>Ecdysozoa</taxon>
        <taxon>Arthropoda</taxon>
        <taxon>Hexapoda</taxon>
        <taxon>Insecta</taxon>
        <taxon>Pterygota</taxon>
        <taxon>Neoptera</taxon>
        <taxon>Polyneoptera</taxon>
        <taxon>Dictyoptera</taxon>
        <taxon>Blattodea</taxon>
        <taxon>Blattoidea</taxon>
        <taxon>Termitoidae</taxon>
        <taxon>Termopsidae</taxon>
        <taxon>Zootermopsis</taxon>
    </lineage>
</organism>
<keyword evidence="4" id="KW-1185">Reference proteome</keyword>
<keyword evidence="2" id="KW-0732">Signal</keyword>
<feature type="compositionally biased region" description="Low complexity" evidence="1">
    <location>
        <begin position="715"/>
        <end position="726"/>
    </location>
</feature>
<dbReference type="InParanoid" id="A0A067QE94"/>
<feature type="region of interest" description="Disordered" evidence="1">
    <location>
        <begin position="802"/>
        <end position="840"/>
    </location>
</feature>
<reference evidence="3 4" key="1">
    <citation type="journal article" date="2014" name="Nat. Commun.">
        <title>Molecular traces of alternative social organization in a termite genome.</title>
        <authorList>
            <person name="Terrapon N."/>
            <person name="Li C."/>
            <person name="Robertson H.M."/>
            <person name="Ji L."/>
            <person name="Meng X."/>
            <person name="Booth W."/>
            <person name="Chen Z."/>
            <person name="Childers C.P."/>
            <person name="Glastad K.M."/>
            <person name="Gokhale K."/>
            <person name="Gowin J."/>
            <person name="Gronenberg W."/>
            <person name="Hermansen R.A."/>
            <person name="Hu H."/>
            <person name="Hunt B.G."/>
            <person name="Huylmans A.K."/>
            <person name="Khalil S.M."/>
            <person name="Mitchell R.D."/>
            <person name="Munoz-Torres M.C."/>
            <person name="Mustard J.A."/>
            <person name="Pan H."/>
            <person name="Reese J.T."/>
            <person name="Scharf M.E."/>
            <person name="Sun F."/>
            <person name="Vogel H."/>
            <person name="Xiao J."/>
            <person name="Yang W."/>
            <person name="Yang Z."/>
            <person name="Yang Z."/>
            <person name="Zhou J."/>
            <person name="Zhu J."/>
            <person name="Brent C.S."/>
            <person name="Elsik C.G."/>
            <person name="Goodisman M.A."/>
            <person name="Liberles D.A."/>
            <person name="Roe R.M."/>
            <person name="Vargo E.L."/>
            <person name="Vilcinskas A."/>
            <person name="Wang J."/>
            <person name="Bornberg-Bauer E."/>
            <person name="Korb J."/>
            <person name="Zhang G."/>
            <person name="Liebig J."/>
        </authorList>
    </citation>
    <scope>NUCLEOTIDE SEQUENCE [LARGE SCALE GENOMIC DNA]</scope>
    <source>
        <tissue evidence="3">Whole organism</tissue>
    </source>
</reference>
<feature type="compositionally biased region" description="Polar residues" evidence="1">
    <location>
        <begin position="806"/>
        <end position="820"/>
    </location>
</feature>
<evidence type="ECO:0000313" key="3">
    <source>
        <dbReference type="EMBL" id="KDQ71512.1"/>
    </source>
</evidence>
<feature type="chain" id="PRO_5001647502" evidence="2">
    <location>
        <begin position="18"/>
        <end position="899"/>
    </location>
</feature>
<feature type="compositionally biased region" description="Polar residues" evidence="1">
    <location>
        <begin position="511"/>
        <end position="540"/>
    </location>
</feature>
<feature type="signal peptide" evidence="2">
    <location>
        <begin position="1"/>
        <end position="17"/>
    </location>
</feature>
<feature type="compositionally biased region" description="Polar residues" evidence="1">
    <location>
        <begin position="548"/>
        <end position="579"/>
    </location>
</feature>
<evidence type="ECO:0000256" key="2">
    <source>
        <dbReference type="SAM" id="SignalP"/>
    </source>
</evidence>
<proteinExistence type="predicted"/>
<dbReference type="EMBL" id="KK853898">
    <property type="protein sequence ID" value="KDQ71512.1"/>
    <property type="molecule type" value="Genomic_DNA"/>
</dbReference>
<feature type="region of interest" description="Disordered" evidence="1">
    <location>
        <begin position="858"/>
        <end position="899"/>
    </location>
</feature>
<protein>
    <submittedName>
        <fullName evidence="3">Uncharacterized protein</fullName>
    </submittedName>
</protein>